<organism evidence="1 2">
    <name type="scientific">Acidithiobacillus ferridurans</name>
    <dbReference type="NCBI Taxonomy" id="1232575"/>
    <lineage>
        <taxon>Bacteria</taxon>
        <taxon>Pseudomonadati</taxon>
        <taxon>Pseudomonadota</taxon>
        <taxon>Acidithiobacillia</taxon>
        <taxon>Acidithiobacillales</taxon>
        <taxon>Acidithiobacillaceae</taxon>
        <taxon>Acidithiobacillus</taxon>
    </lineage>
</organism>
<evidence type="ECO:0000313" key="1">
    <source>
        <dbReference type="EMBL" id="BBF65428.1"/>
    </source>
</evidence>
<dbReference type="EMBL" id="AP018795">
    <property type="protein sequence ID" value="BBF65428.1"/>
    <property type="molecule type" value="Genomic_DNA"/>
</dbReference>
<evidence type="ECO:0000313" key="2">
    <source>
        <dbReference type="Proteomes" id="UP000280188"/>
    </source>
</evidence>
<dbReference type="KEGG" id="afj:AFERRID_16460"/>
<proteinExistence type="predicted"/>
<dbReference type="Proteomes" id="UP000280188">
    <property type="component" value="Chromosome"/>
</dbReference>
<gene>
    <name evidence="1" type="ORF">AFERRID_16460</name>
</gene>
<reference evidence="1 2" key="1">
    <citation type="journal article" date="2018" name="Microbiol. Resour. Announc.">
        <title>Complete Genome Sequence of Acidithiobacillus ferridurans JCM 18981.</title>
        <authorList>
            <person name="Miyauchi T."/>
            <person name="Kouzuma A."/>
            <person name="Abe T."/>
            <person name="Watanabe K."/>
        </authorList>
    </citation>
    <scope>NUCLEOTIDE SEQUENCE [LARGE SCALE GENOMIC DNA]</scope>
    <source>
        <strain evidence="2">ATCC 33020 / DSM 29468 / JCM 18981 / 11Fe</strain>
    </source>
</reference>
<accession>A0A2Z6IIB5</accession>
<protein>
    <submittedName>
        <fullName evidence="1">Uncharacterized protein</fullName>
    </submittedName>
</protein>
<name>A0A2Z6IIB5_ACIFI</name>
<dbReference type="InterPro" id="IPR021309">
    <property type="entry name" value="YgaP-like_TM"/>
</dbReference>
<keyword evidence="2" id="KW-1185">Reference proteome</keyword>
<dbReference type="Pfam" id="PF11127">
    <property type="entry name" value="YgaP-like_TM"/>
    <property type="match status" value="1"/>
</dbReference>
<dbReference type="RefSeq" id="WP_126604858.1">
    <property type="nucleotide sequence ID" value="NZ_AP018795.1"/>
</dbReference>
<sequence>MKVIKNMNTTERWLRIYFGAIIAAVLLWYPWPFWEWTLSGYLLIATGIFGYCPVYAFLDGRKKSGNSTPTVH</sequence>
<dbReference type="AlphaFoldDB" id="A0A2Z6IIB5"/>